<feature type="region of interest" description="Disordered" evidence="6">
    <location>
        <begin position="1"/>
        <end position="78"/>
    </location>
</feature>
<evidence type="ECO:0000313" key="8">
    <source>
        <dbReference type="EMBL" id="CAD7656865.1"/>
    </source>
</evidence>
<feature type="region of interest" description="Disordered" evidence="6">
    <location>
        <begin position="163"/>
        <end position="227"/>
    </location>
</feature>
<dbReference type="GO" id="GO:0005385">
    <property type="term" value="F:zinc ion transmembrane transporter activity"/>
    <property type="evidence" value="ECO:0007669"/>
    <property type="project" value="TreeGrafter"/>
</dbReference>
<dbReference type="EMBL" id="CAJPVJ010011919">
    <property type="protein sequence ID" value="CAG2174052.1"/>
    <property type="molecule type" value="Genomic_DNA"/>
</dbReference>
<evidence type="ECO:0000313" key="9">
    <source>
        <dbReference type="Proteomes" id="UP000728032"/>
    </source>
</evidence>
<keyword evidence="9" id="KW-1185">Reference proteome</keyword>
<dbReference type="PANTHER" id="PTHR12191:SF37">
    <property type="entry name" value="ZINC TRANSPORTER FOI"/>
    <property type="match status" value="1"/>
</dbReference>
<organism evidence="8">
    <name type="scientific">Oppiella nova</name>
    <dbReference type="NCBI Taxonomy" id="334625"/>
    <lineage>
        <taxon>Eukaryota</taxon>
        <taxon>Metazoa</taxon>
        <taxon>Ecdysozoa</taxon>
        <taxon>Arthropoda</taxon>
        <taxon>Chelicerata</taxon>
        <taxon>Arachnida</taxon>
        <taxon>Acari</taxon>
        <taxon>Acariformes</taxon>
        <taxon>Sarcoptiformes</taxon>
        <taxon>Oribatida</taxon>
        <taxon>Brachypylina</taxon>
        <taxon>Oppioidea</taxon>
        <taxon>Oppiidae</taxon>
        <taxon>Oppiella</taxon>
    </lineage>
</organism>
<feature type="compositionally biased region" description="Low complexity" evidence="6">
    <location>
        <begin position="37"/>
        <end position="52"/>
    </location>
</feature>
<gene>
    <name evidence="8" type="ORF">ONB1V03_LOCUS13501</name>
</gene>
<sequence length="725" mass="81026">FNKNSEFIESSVCDKSGDENDEPDNSRRSPDGPPRRPSSGSASDARSHSSGANESNESADSSQRPSNQTFKCRPTRRTISESSNELIARGILKYPHNWIRRTVSESSCDVIVENGSDFDLLFSSVEDIYSDDDIAGEHRMGAKKNVRFSDNVSKTIYRPNSSILGRKLKNQKRSKARKNSHRKDSLTENVSKMLKTDKLETERSRQDSGYDSEDNGHSGGDVGRDGADVSNKAYNNCIEIETGIENLKCFENSIPYVRMRFIYDLTLITICLQLLNGWVESVDYADEEHEEIAANNSSTERVTAPKEPIINNIKDIERLARFVLLRAHIILDPTHKIKLNESRVSRLIDHFHDIQLRGRKSPMEDRDLGCDQLSSKKKNSKELCEAVTSECLSASEMLDLVPKESMDIHQVIARLCPLILFRKTRPICDGDAIRSHEEEDQTLKLPASDPTTPDVQYAQHQSFEMRRIRSNSEAVGGAQREALMNSTREQLAQCMSTVNVVPVSANQYAASDGAKSVDKADTKAHAKENFVPGVRSRRFDQNSPPTVTIDTVAWMIVLGDALLNFIDGLSIGAAFDRNIMAGISISVAVMLEEVAHRLGTFAVLIRAGMTMKQSFLYILLCACACYPGLALGIFLGDEAEEASPYIFALAGGFFLYMALVDVMRAMNRSMENASRKGVRSMFYIWALQNVGIVLSVIFLSLLAFYEREMDFETIELEEIAEHSLE</sequence>
<comment type="subcellular location">
    <subcellularLocation>
        <location evidence="1">Membrane</location>
        <topology evidence="1">Multi-pass membrane protein</topology>
    </subcellularLocation>
</comment>
<evidence type="ECO:0000256" key="4">
    <source>
        <dbReference type="ARBA" id="ARBA00022989"/>
    </source>
</evidence>
<dbReference type="EMBL" id="OC926744">
    <property type="protein sequence ID" value="CAD7656865.1"/>
    <property type="molecule type" value="Genomic_DNA"/>
</dbReference>
<dbReference type="InterPro" id="IPR050799">
    <property type="entry name" value="ZIP_Transporter"/>
</dbReference>
<keyword evidence="5 7" id="KW-0472">Membrane</keyword>
<dbReference type="GO" id="GO:0071578">
    <property type="term" value="P:zinc ion import across plasma membrane"/>
    <property type="evidence" value="ECO:0007669"/>
    <property type="project" value="TreeGrafter"/>
</dbReference>
<feature type="non-terminal residue" evidence="8">
    <location>
        <position position="725"/>
    </location>
</feature>
<dbReference type="InterPro" id="IPR003689">
    <property type="entry name" value="ZIP"/>
</dbReference>
<evidence type="ECO:0000256" key="6">
    <source>
        <dbReference type="SAM" id="MobiDB-lite"/>
    </source>
</evidence>
<comment type="similarity">
    <text evidence="2">Belongs to the ZIP transporter (TC 2.A.5) family.</text>
</comment>
<feature type="compositionally biased region" description="Basic and acidic residues" evidence="6">
    <location>
        <begin position="24"/>
        <end position="34"/>
    </location>
</feature>
<dbReference type="Pfam" id="PF02535">
    <property type="entry name" value="Zip"/>
    <property type="match status" value="1"/>
</dbReference>
<feature type="compositionally biased region" description="Basic residues" evidence="6">
    <location>
        <begin position="166"/>
        <end position="181"/>
    </location>
</feature>
<accession>A0A7R9MB58</accession>
<reference evidence="8" key="1">
    <citation type="submission" date="2020-11" db="EMBL/GenBank/DDBJ databases">
        <authorList>
            <person name="Tran Van P."/>
        </authorList>
    </citation>
    <scope>NUCLEOTIDE SEQUENCE</scope>
</reference>
<protein>
    <submittedName>
        <fullName evidence="8">Uncharacterized protein</fullName>
    </submittedName>
</protein>
<feature type="transmembrane region" description="Helical" evidence="7">
    <location>
        <begin position="615"/>
        <end position="636"/>
    </location>
</feature>
<feature type="non-terminal residue" evidence="8">
    <location>
        <position position="1"/>
    </location>
</feature>
<evidence type="ECO:0000256" key="5">
    <source>
        <dbReference type="ARBA" id="ARBA00023136"/>
    </source>
</evidence>
<name>A0A7R9MB58_9ACAR</name>
<feature type="compositionally biased region" description="Polar residues" evidence="6">
    <location>
        <begin position="53"/>
        <end position="70"/>
    </location>
</feature>
<keyword evidence="3 7" id="KW-0812">Transmembrane</keyword>
<feature type="compositionally biased region" description="Basic and acidic residues" evidence="6">
    <location>
        <begin position="194"/>
        <end position="208"/>
    </location>
</feature>
<dbReference type="PANTHER" id="PTHR12191">
    <property type="entry name" value="SOLUTE CARRIER FAMILY 39"/>
    <property type="match status" value="1"/>
</dbReference>
<evidence type="ECO:0000256" key="3">
    <source>
        <dbReference type="ARBA" id="ARBA00022692"/>
    </source>
</evidence>
<dbReference type="OrthoDB" id="6497453at2759"/>
<proteinExistence type="inferred from homology"/>
<evidence type="ECO:0000256" key="2">
    <source>
        <dbReference type="ARBA" id="ARBA00006939"/>
    </source>
</evidence>
<dbReference type="Proteomes" id="UP000728032">
    <property type="component" value="Unassembled WGS sequence"/>
</dbReference>
<feature type="transmembrane region" description="Helical" evidence="7">
    <location>
        <begin position="642"/>
        <end position="662"/>
    </location>
</feature>
<evidence type="ECO:0000256" key="7">
    <source>
        <dbReference type="SAM" id="Phobius"/>
    </source>
</evidence>
<feature type="transmembrane region" description="Helical" evidence="7">
    <location>
        <begin position="682"/>
        <end position="705"/>
    </location>
</feature>
<dbReference type="AlphaFoldDB" id="A0A7R9MB58"/>
<evidence type="ECO:0000256" key="1">
    <source>
        <dbReference type="ARBA" id="ARBA00004141"/>
    </source>
</evidence>
<dbReference type="GO" id="GO:0005886">
    <property type="term" value="C:plasma membrane"/>
    <property type="evidence" value="ECO:0007669"/>
    <property type="project" value="TreeGrafter"/>
</dbReference>
<dbReference type="GO" id="GO:0030003">
    <property type="term" value="P:intracellular monoatomic cation homeostasis"/>
    <property type="evidence" value="ECO:0007669"/>
    <property type="project" value="TreeGrafter"/>
</dbReference>
<dbReference type="GO" id="GO:0140410">
    <property type="term" value="F:monoatomic cation:bicarbonate symporter activity"/>
    <property type="evidence" value="ECO:0007669"/>
    <property type="project" value="TreeGrafter"/>
</dbReference>
<keyword evidence="4 7" id="KW-1133">Transmembrane helix</keyword>